<keyword evidence="1" id="KW-1133">Transmembrane helix</keyword>
<evidence type="ECO:0000313" key="2">
    <source>
        <dbReference type="EMBL" id="QIM19291.1"/>
    </source>
</evidence>
<sequence length="159" mass="16458">MTNTATNARSGLALVLTGTVVSAASSFIVLLIVAPALGPADYAKFSVYWSALFMVVAILFGVQQESTRGVAAAQGTVTGSTTSARHHKTSVLRFALLIAAALLVLVGATSPLWSEALFGSGTATWGCLSRSRCLRMRSSQRRTGSSRALASGPHSLCSP</sequence>
<name>A0ABX6JZF0_9MICO</name>
<keyword evidence="3" id="KW-1185">Reference proteome</keyword>
<evidence type="ECO:0000256" key="1">
    <source>
        <dbReference type="SAM" id="Phobius"/>
    </source>
</evidence>
<dbReference type="RefSeq" id="WP_166331534.1">
    <property type="nucleotide sequence ID" value="NZ_CP049933.1"/>
</dbReference>
<dbReference type="EMBL" id="CP049933">
    <property type="protein sequence ID" value="QIM19291.1"/>
    <property type="molecule type" value="Genomic_DNA"/>
</dbReference>
<feature type="transmembrane region" description="Helical" evidence="1">
    <location>
        <begin position="12"/>
        <end position="33"/>
    </location>
</feature>
<protein>
    <submittedName>
        <fullName evidence="2">Uncharacterized protein</fullName>
    </submittedName>
</protein>
<evidence type="ECO:0000313" key="3">
    <source>
        <dbReference type="Proteomes" id="UP000503441"/>
    </source>
</evidence>
<dbReference type="Proteomes" id="UP000503441">
    <property type="component" value="Chromosome"/>
</dbReference>
<accession>A0ABX6JZF0</accession>
<reference evidence="2 3" key="1">
    <citation type="submission" date="2020-03" db="EMBL/GenBank/DDBJ databases">
        <title>Leucobacter sp. nov., isolated from beetles.</title>
        <authorList>
            <person name="Hyun D.-W."/>
            <person name="Bae J.-W."/>
        </authorList>
    </citation>
    <scope>NUCLEOTIDE SEQUENCE [LARGE SCALE GENOMIC DNA]</scope>
    <source>
        <strain evidence="2 3">HDW9A</strain>
    </source>
</reference>
<organism evidence="2 3">
    <name type="scientific">Leucobacter coleopterorum</name>
    <dbReference type="NCBI Taxonomy" id="2714933"/>
    <lineage>
        <taxon>Bacteria</taxon>
        <taxon>Bacillati</taxon>
        <taxon>Actinomycetota</taxon>
        <taxon>Actinomycetes</taxon>
        <taxon>Micrococcales</taxon>
        <taxon>Microbacteriaceae</taxon>
        <taxon>Leucobacter</taxon>
    </lineage>
</organism>
<keyword evidence="1" id="KW-0472">Membrane</keyword>
<feature type="transmembrane region" description="Helical" evidence="1">
    <location>
        <begin position="45"/>
        <end position="62"/>
    </location>
</feature>
<gene>
    <name evidence="2" type="ORF">G7066_13240</name>
</gene>
<keyword evidence="1" id="KW-0812">Transmembrane</keyword>
<feature type="transmembrane region" description="Helical" evidence="1">
    <location>
        <begin position="94"/>
        <end position="113"/>
    </location>
</feature>
<proteinExistence type="predicted"/>